<keyword evidence="2" id="KW-1185">Reference proteome</keyword>
<protein>
    <recommendedName>
        <fullName evidence="4">F-box domain-containing protein</fullName>
    </recommendedName>
</protein>
<organism evidence="1">
    <name type="scientific">Mytilinidion resinicola</name>
    <dbReference type="NCBI Taxonomy" id="574789"/>
    <lineage>
        <taxon>Eukaryota</taxon>
        <taxon>Fungi</taxon>
        <taxon>Dikarya</taxon>
        <taxon>Ascomycota</taxon>
        <taxon>Pezizomycotina</taxon>
        <taxon>Dothideomycetes</taxon>
        <taxon>Pleosporomycetidae</taxon>
        <taxon>Mytilinidiales</taxon>
        <taxon>Mytilinidiaceae</taxon>
        <taxon>Mytilinidion</taxon>
    </lineage>
</organism>
<accession>A0A6A6XYP4</accession>
<dbReference type="AlphaFoldDB" id="A0A6A6XYP4"/>
<evidence type="ECO:0000313" key="1">
    <source>
        <dbReference type="EMBL" id="KAF2801499.1"/>
    </source>
</evidence>
<proteinExistence type="predicted"/>
<dbReference type="OrthoDB" id="62952at2759"/>
<evidence type="ECO:0008006" key="4">
    <source>
        <dbReference type="Google" id="ProtNLM"/>
    </source>
</evidence>
<evidence type="ECO:0000313" key="2">
    <source>
        <dbReference type="Proteomes" id="UP000504636"/>
    </source>
</evidence>
<reference evidence="1 3" key="1">
    <citation type="journal article" date="2020" name="Stud. Mycol.">
        <title>101 Dothideomycetes genomes: a test case for predicting lifestyles and emergence of pathogens.</title>
        <authorList>
            <person name="Haridas S."/>
            <person name="Albert R."/>
            <person name="Binder M."/>
            <person name="Bloem J."/>
            <person name="Labutti K."/>
            <person name="Salamov A."/>
            <person name="Andreopoulos B."/>
            <person name="Baker S."/>
            <person name="Barry K."/>
            <person name="Bills G."/>
            <person name="Bluhm B."/>
            <person name="Cannon C."/>
            <person name="Castanera R."/>
            <person name="Culley D."/>
            <person name="Daum C."/>
            <person name="Ezra D."/>
            <person name="Gonzalez J."/>
            <person name="Henrissat B."/>
            <person name="Kuo A."/>
            <person name="Liang C."/>
            <person name="Lipzen A."/>
            <person name="Lutzoni F."/>
            <person name="Magnuson J."/>
            <person name="Mondo S."/>
            <person name="Nolan M."/>
            <person name="Ohm R."/>
            <person name="Pangilinan J."/>
            <person name="Park H.-J."/>
            <person name="Ramirez L."/>
            <person name="Alfaro M."/>
            <person name="Sun H."/>
            <person name="Tritt A."/>
            <person name="Yoshinaga Y."/>
            <person name="Zwiers L.-H."/>
            <person name="Turgeon B."/>
            <person name="Goodwin S."/>
            <person name="Spatafora J."/>
            <person name="Crous P."/>
            <person name="Grigoriev I."/>
        </authorList>
    </citation>
    <scope>NUCLEOTIDE SEQUENCE</scope>
    <source>
        <strain evidence="1 3">CBS 304.34</strain>
    </source>
</reference>
<dbReference type="Proteomes" id="UP000504636">
    <property type="component" value="Unplaced"/>
</dbReference>
<dbReference type="EMBL" id="MU003730">
    <property type="protein sequence ID" value="KAF2801499.1"/>
    <property type="molecule type" value="Genomic_DNA"/>
</dbReference>
<gene>
    <name evidence="1 3" type="ORF">BDZ99DRAFT_577623</name>
</gene>
<reference evidence="3" key="2">
    <citation type="submission" date="2020-04" db="EMBL/GenBank/DDBJ databases">
        <authorList>
            <consortium name="NCBI Genome Project"/>
        </authorList>
    </citation>
    <scope>NUCLEOTIDE SEQUENCE</scope>
    <source>
        <strain evidence="3">CBS 304.34</strain>
    </source>
</reference>
<name>A0A6A6XYP4_9PEZI</name>
<dbReference type="RefSeq" id="XP_033568463.1">
    <property type="nucleotide sequence ID" value="XM_033728722.1"/>
</dbReference>
<sequence length="251" mass="28029">MTGTNFLDLPAEIRNKVYSYALEPLRDAWIGKDNYNSTHARNILFVSKQLHHEASDVLKKQSTAHVHPKAAPHCEPTTPSTLKEEFNETKNNALRNFRNVVFEHMDFGRHGTCACTLLSFPFQMGWEFSPGKRLEDLAELKSKLETFVAGSEAMEEHEKRAASVCFRDFFWSEVRGPVTGLARETVQAVEQMAACLELMRSNKHTVWAIKLSQDAVDRGDWAVVERWGSGGEAKDCGGGSGGVLRSLASRG</sequence>
<evidence type="ECO:0000313" key="3">
    <source>
        <dbReference type="RefSeq" id="XP_033568463.1"/>
    </source>
</evidence>
<reference evidence="3" key="3">
    <citation type="submission" date="2025-04" db="UniProtKB">
        <authorList>
            <consortium name="RefSeq"/>
        </authorList>
    </citation>
    <scope>IDENTIFICATION</scope>
    <source>
        <strain evidence="3">CBS 304.34</strain>
    </source>
</reference>
<dbReference type="GeneID" id="54469615"/>